<protein>
    <submittedName>
        <fullName evidence="1">Uncharacterized protein</fullName>
    </submittedName>
</protein>
<sequence>MGWLSSKLRGDRKPDDIADSNDGMEDEVDFKPTSSTDDISSHAELLSTVDLPLLNGTHSQTKYEVAFSAKLSTNLVLKRLEPSSATWTTVYWIETFEWKKEPDLVLHERHRAGPIAGSAIMRKRNHEMTLKVDGTGALQDHQDGATLGRINQDKKYHDKGYTLDIPTPSGGSRMYHFARTQSAKDGVKGFMGKLAFYNWLITNARQETVGLYLENTKGAISLTRGALTINPDMMDQESDLPYILLGLVTIMERTQRDIALTVAVT</sequence>
<accession>A0ACC2XUD3</accession>
<organism evidence="1 2">
    <name type="scientific">Naganishia onofrii</name>
    <dbReference type="NCBI Taxonomy" id="1851511"/>
    <lineage>
        <taxon>Eukaryota</taxon>
        <taxon>Fungi</taxon>
        <taxon>Dikarya</taxon>
        <taxon>Basidiomycota</taxon>
        <taxon>Agaricomycotina</taxon>
        <taxon>Tremellomycetes</taxon>
        <taxon>Filobasidiales</taxon>
        <taxon>Filobasidiaceae</taxon>
        <taxon>Naganishia</taxon>
    </lineage>
</organism>
<dbReference type="EMBL" id="JASBWV010000003">
    <property type="protein sequence ID" value="KAJ9127233.1"/>
    <property type="molecule type" value="Genomic_DNA"/>
</dbReference>
<keyword evidence="2" id="KW-1185">Reference proteome</keyword>
<name>A0ACC2XUD3_9TREE</name>
<evidence type="ECO:0000313" key="1">
    <source>
        <dbReference type="EMBL" id="KAJ9127233.1"/>
    </source>
</evidence>
<evidence type="ECO:0000313" key="2">
    <source>
        <dbReference type="Proteomes" id="UP001234202"/>
    </source>
</evidence>
<proteinExistence type="predicted"/>
<comment type="caution">
    <text evidence="1">The sequence shown here is derived from an EMBL/GenBank/DDBJ whole genome shotgun (WGS) entry which is preliminary data.</text>
</comment>
<dbReference type="Proteomes" id="UP001234202">
    <property type="component" value="Unassembled WGS sequence"/>
</dbReference>
<gene>
    <name evidence="1" type="ORF">QFC24_001471</name>
</gene>
<reference evidence="1" key="1">
    <citation type="submission" date="2023-04" db="EMBL/GenBank/DDBJ databases">
        <title>Draft Genome sequencing of Naganishia species isolated from polar environments using Oxford Nanopore Technology.</title>
        <authorList>
            <person name="Leo P."/>
            <person name="Venkateswaran K."/>
        </authorList>
    </citation>
    <scope>NUCLEOTIDE SEQUENCE</scope>
    <source>
        <strain evidence="1">DBVPG 5303</strain>
    </source>
</reference>